<feature type="transmembrane region" description="Helical" evidence="1">
    <location>
        <begin position="150"/>
        <end position="170"/>
    </location>
</feature>
<name>A0A0F6YJE7_9BACT</name>
<dbReference type="Pfam" id="PF12679">
    <property type="entry name" value="ABC2_membrane_2"/>
    <property type="match status" value="1"/>
</dbReference>
<protein>
    <submittedName>
        <fullName evidence="2">Uncharacterized protein</fullName>
    </submittedName>
</protein>
<feature type="transmembrane region" description="Helical" evidence="1">
    <location>
        <begin position="105"/>
        <end position="130"/>
    </location>
</feature>
<feature type="transmembrane region" description="Helical" evidence="1">
    <location>
        <begin position="177"/>
        <end position="196"/>
    </location>
</feature>
<feature type="transmembrane region" description="Helical" evidence="1">
    <location>
        <begin position="228"/>
        <end position="252"/>
    </location>
</feature>
<keyword evidence="1" id="KW-1133">Transmembrane helix</keyword>
<keyword evidence="1" id="KW-0472">Membrane</keyword>
<dbReference type="STRING" id="927083.DB32_004875"/>
<accession>A0A0F6YJE7</accession>
<proteinExistence type="predicted"/>
<reference evidence="2 3" key="1">
    <citation type="submission" date="2015-03" db="EMBL/GenBank/DDBJ databases">
        <title>Genome assembly of Sandaracinus amylolyticus DSM 53668.</title>
        <authorList>
            <person name="Sharma G."/>
            <person name="Subramanian S."/>
        </authorList>
    </citation>
    <scope>NUCLEOTIDE SEQUENCE [LARGE SCALE GENOMIC DNA]</scope>
    <source>
        <strain evidence="2 3">DSM 53668</strain>
    </source>
</reference>
<keyword evidence="3" id="KW-1185">Reference proteome</keyword>
<organism evidence="2 3">
    <name type="scientific">Sandaracinus amylolyticus</name>
    <dbReference type="NCBI Taxonomy" id="927083"/>
    <lineage>
        <taxon>Bacteria</taxon>
        <taxon>Pseudomonadati</taxon>
        <taxon>Myxococcota</taxon>
        <taxon>Polyangia</taxon>
        <taxon>Polyangiales</taxon>
        <taxon>Sandaracinaceae</taxon>
        <taxon>Sandaracinus</taxon>
    </lineage>
</organism>
<evidence type="ECO:0000256" key="1">
    <source>
        <dbReference type="SAM" id="Phobius"/>
    </source>
</evidence>
<dbReference type="RefSeq" id="WP_053234951.1">
    <property type="nucleotide sequence ID" value="NZ_CP011125.1"/>
</dbReference>
<dbReference type="Proteomes" id="UP000034883">
    <property type="component" value="Chromosome"/>
</dbReference>
<evidence type="ECO:0000313" key="2">
    <source>
        <dbReference type="EMBL" id="AKF07726.1"/>
    </source>
</evidence>
<dbReference type="AlphaFoldDB" id="A0A0F6YJE7"/>
<dbReference type="EMBL" id="CP011125">
    <property type="protein sequence ID" value="AKF07726.1"/>
    <property type="molecule type" value="Genomic_DNA"/>
</dbReference>
<gene>
    <name evidence="2" type="ORF">DB32_004875</name>
</gene>
<feature type="transmembrane region" description="Helical" evidence="1">
    <location>
        <begin position="63"/>
        <end position="85"/>
    </location>
</feature>
<dbReference type="KEGG" id="samy:DB32_004875"/>
<feature type="transmembrane region" description="Helical" evidence="1">
    <location>
        <begin position="32"/>
        <end position="51"/>
    </location>
</feature>
<sequence>MSAPPVPDFASALAASLRLSWKRLLRGRKVRLGAAAVVLVVVAAVAVRYLLEPEEPERVVEAAVRVGFLNMLVFLLPFLFTAGAIAEEVENRTLPYLTLRPAGRIAITLGKFFTGAGLSILLLAGGVLVIHVASFATDPTPMIDELPDTLRMIGALSLLALCYSALCLLWGSLVVEAGGLLATLHLAVIEYGFSWLPGLARLVSMNHFASELAGFERSGWGAESVPDVDTWICATVIAVVTLLYLAVASVVVRTSELGFGKA</sequence>
<evidence type="ECO:0000313" key="3">
    <source>
        <dbReference type="Proteomes" id="UP000034883"/>
    </source>
</evidence>
<keyword evidence="1" id="KW-0812">Transmembrane</keyword>